<dbReference type="Proteomes" id="UP001152759">
    <property type="component" value="Chromosome 6"/>
</dbReference>
<dbReference type="EMBL" id="OU963867">
    <property type="protein sequence ID" value="CAH0392559.1"/>
    <property type="molecule type" value="Genomic_DNA"/>
</dbReference>
<evidence type="ECO:0000313" key="1">
    <source>
        <dbReference type="EMBL" id="CAH0392559.1"/>
    </source>
</evidence>
<organism evidence="1 2">
    <name type="scientific">Bemisia tabaci</name>
    <name type="common">Sweetpotato whitefly</name>
    <name type="synonym">Aleurodes tabaci</name>
    <dbReference type="NCBI Taxonomy" id="7038"/>
    <lineage>
        <taxon>Eukaryota</taxon>
        <taxon>Metazoa</taxon>
        <taxon>Ecdysozoa</taxon>
        <taxon>Arthropoda</taxon>
        <taxon>Hexapoda</taxon>
        <taxon>Insecta</taxon>
        <taxon>Pterygota</taxon>
        <taxon>Neoptera</taxon>
        <taxon>Paraneoptera</taxon>
        <taxon>Hemiptera</taxon>
        <taxon>Sternorrhyncha</taxon>
        <taxon>Aleyrodoidea</taxon>
        <taxon>Aleyrodidae</taxon>
        <taxon>Aleyrodinae</taxon>
        <taxon>Bemisia</taxon>
    </lineage>
</organism>
<proteinExistence type="predicted"/>
<sequence>MNLRCSMSEKSNVLLRPSFKVLRVLLGVYIIPGMVPETVAEATTNSKDKITLHAIVFIKSLETFNASNESLKSSAEDLASSTKTLLEATGTATEQDYSSTLLKYVKRRPESFPELGHHVHGGDTGQKADATIDLLVHRADGEFFAFNSRLSWGHEIAYVQLGSLAQENGTELFYRGFSRPVTRTVIVGVQFTGPKAMKFSYFVDPKGFSSKLTVVEL</sequence>
<keyword evidence="2" id="KW-1185">Reference proteome</keyword>
<reference evidence="1" key="1">
    <citation type="submission" date="2021-12" db="EMBL/GenBank/DDBJ databases">
        <authorList>
            <person name="King R."/>
        </authorList>
    </citation>
    <scope>NUCLEOTIDE SEQUENCE</scope>
</reference>
<protein>
    <submittedName>
        <fullName evidence="1">Uncharacterized protein</fullName>
    </submittedName>
</protein>
<accession>A0A9P0AGT1</accession>
<name>A0A9P0AGT1_BEMTA</name>
<gene>
    <name evidence="1" type="ORF">BEMITA_LOCUS11068</name>
</gene>
<evidence type="ECO:0000313" key="2">
    <source>
        <dbReference type="Proteomes" id="UP001152759"/>
    </source>
</evidence>
<dbReference type="AlphaFoldDB" id="A0A9P0AGT1"/>